<dbReference type="EMBL" id="PFAT01000034">
    <property type="protein sequence ID" value="PIR92248.1"/>
    <property type="molecule type" value="Genomic_DNA"/>
</dbReference>
<keyword evidence="1" id="KW-0808">Transferase</keyword>
<dbReference type="SUPFAM" id="SSF52540">
    <property type="entry name" value="P-loop containing nucleoside triphosphate hydrolases"/>
    <property type="match status" value="1"/>
</dbReference>
<dbReference type="PANTHER" id="PTHR42700:SF1">
    <property type="entry name" value="SULFATE ADENYLYLTRANSFERASE"/>
    <property type="match status" value="1"/>
</dbReference>
<evidence type="ECO:0000313" key="3">
    <source>
        <dbReference type="EMBL" id="PIR92248.1"/>
    </source>
</evidence>
<dbReference type="InterPro" id="IPR050512">
    <property type="entry name" value="Sulf_AdTrans/APS_kinase"/>
</dbReference>
<dbReference type="InterPro" id="IPR027417">
    <property type="entry name" value="P-loop_NTPase"/>
</dbReference>
<evidence type="ECO:0000256" key="1">
    <source>
        <dbReference type="ARBA" id="ARBA00022679"/>
    </source>
</evidence>
<dbReference type="GO" id="GO:0010134">
    <property type="term" value="P:sulfate assimilation via adenylyl sulfate reduction"/>
    <property type="evidence" value="ECO:0007669"/>
    <property type="project" value="TreeGrafter"/>
</dbReference>
<dbReference type="PANTHER" id="PTHR42700">
    <property type="entry name" value="SULFATE ADENYLYLTRANSFERASE"/>
    <property type="match status" value="1"/>
</dbReference>
<gene>
    <name evidence="3" type="ORF">COU01_02745</name>
</gene>
<accession>A0A2H0UZJ8</accession>
<dbReference type="GO" id="GO:0019379">
    <property type="term" value="P:sulfate assimilation, phosphoadenylyl sulfate reduction by phosphoadenylyl-sulfate reductase (thioredoxin)"/>
    <property type="evidence" value="ECO:0007669"/>
    <property type="project" value="TreeGrafter"/>
</dbReference>
<name>A0A2H0UZJ8_9BACT</name>
<dbReference type="Gene3D" id="3.40.50.300">
    <property type="entry name" value="P-loop containing nucleotide triphosphate hydrolases"/>
    <property type="match status" value="1"/>
</dbReference>
<protein>
    <recommendedName>
        <fullName evidence="2">APS kinase domain-containing protein</fullName>
    </recommendedName>
</protein>
<sequence length="86" mass="9514">MNLPHNNFVELFSNASLETCVARDTKGLYKQASAGEINNLIGVSATNPYEIPNDADLELKTDQKTVDQCVEQVIEYLKKRGWLAAG</sequence>
<dbReference type="InterPro" id="IPR059117">
    <property type="entry name" value="APS_kinase_dom"/>
</dbReference>
<dbReference type="GO" id="GO:0005737">
    <property type="term" value="C:cytoplasm"/>
    <property type="evidence" value="ECO:0007669"/>
    <property type="project" value="TreeGrafter"/>
</dbReference>
<dbReference type="GO" id="GO:0004781">
    <property type="term" value="F:sulfate adenylyltransferase (ATP) activity"/>
    <property type="evidence" value="ECO:0007669"/>
    <property type="project" value="TreeGrafter"/>
</dbReference>
<dbReference type="AlphaFoldDB" id="A0A2H0UZJ8"/>
<comment type="caution">
    <text evidence="3">The sequence shown here is derived from an EMBL/GenBank/DDBJ whole genome shotgun (WGS) entry which is preliminary data.</text>
</comment>
<reference evidence="4" key="1">
    <citation type="submission" date="2017-09" db="EMBL/GenBank/DDBJ databases">
        <title>Depth-based differentiation of microbial function through sediment-hosted aquifers and enrichment of novel symbionts in the deep terrestrial subsurface.</title>
        <authorList>
            <person name="Probst A.J."/>
            <person name="Ladd B."/>
            <person name="Jarett J.K."/>
            <person name="Geller-Mcgrath D.E."/>
            <person name="Sieber C.M.K."/>
            <person name="Emerson J.B."/>
            <person name="Anantharaman K."/>
            <person name="Thomas B.C."/>
            <person name="Malmstrom R."/>
            <person name="Stieglmeier M."/>
            <person name="Klingl A."/>
            <person name="Woyke T."/>
            <person name="Ryan C.M."/>
            <person name="Banfield J.F."/>
        </authorList>
    </citation>
    <scope>NUCLEOTIDE SEQUENCE [LARGE SCALE GENOMIC DNA]</scope>
</reference>
<dbReference type="Pfam" id="PF01583">
    <property type="entry name" value="APS_kinase"/>
    <property type="match status" value="1"/>
</dbReference>
<dbReference type="Proteomes" id="UP000228510">
    <property type="component" value="Unassembled WGS sequence"/>
</dbReference>
<evidence type="ECO:0000313" key="4">
    <source>
        <dbReference type="Proteomes" id="UP000228510"/>
    </source>
</evidence>
<evidence type="ECO:0000259" key="2">
    <source>
        <dbReference type="Pfam" id="PF01583"/>
    </source>
</evidence>
<proteinExistence type="predicted"/>
<feature type="domain" description="APS kinase" evidence="2">
    <location>
        <begin position="6"/>
        <end position="59"/>
    </location>
</feature>
<organism evidence="3 4">
    <name type="scientific">Candidatus Falkowbacteria bacterium CG10_big_fil_rev_8_21_14_0_10_44_15</name>
    <dbReference type="NCBI Taxonomy" id="1974569"/>
    <lineage>
        <taxon>Bacteria</taxon>
        <taxon>Candidatus Falkowiibacteriota</taxon>
    </lineage>
</organism>